<reference evidence="1 4" key="3">
    <citation type="submission" date="2016-10" db="EMBL/GenBank/DDBJ databases">
        <title>Complete Genome Assembly of Pantoea stewartii subsp. stewartii DC283, a Corn Pathogen.</title>
        <authorList>
            <person name="Duong D.A."/>
            <person name="Stevens A.M."/>
            <person name="Jensen R.V."/>
        </authorList>
    </citation>
    <scope>NUCLEOTIDE SEQUENCE [LARGE SCALE GENOMIC DNA]</scope>
    <source>
        <strain evidence="1 4">DC283</strain>
    </source>
</reference>
<gene>
    <name evidence="2" type="ORF">CKS_3505</name>
    <name evidence="1" type="ORF">DSJ_13370</name>
</gene>
<dbReference type="EMBL" id="AHIE01000011">
    <property type="protein sequence ID" value="EHU00910.1"/>
    <property type="molecule type" value="Genomic_DNA"/>
</dbReference>
<evidence type="ECO:0000313" key="3">
    <source>
        <dbReference type="Proteomes" id="UP000005050"/>
    </source>
</evidence>
<accession>H3RCI7</accession>
<dbReference type="PATRIC" id="fig|660596.6.peg.1743"/>
<evidence type="ECO:0000313" key="1">
    <source>
        <dbReference type="EMBL" id="ARF50230.1"/>
    </source>
</evidence>
<evidence type="ECO:0000313" key="2">
    <source>
        <dbReference type="EMBL" id="EHU00910.1"/>
    </source>
</evidence>
<dbReference type="AlphaFoldDB" id="H3RCI7"/>
<dbReference type="KEGG" id="pstw:DSJ_13370"/>
<name>H3RCI7_PANSE</name>
<organism evidence="2 3">
    <name type="scientific">Pantoea stewartii subsp. stewartii DC283</name>
    <dbReference type="NCBI Taxonomy" id="660596"/>
    <lineage>
        <taxon>Bacteria</taxon>
        <taxon>Pseudomonadati</taxon>
        <taxon>Pseudomonadota</taxon>
        <taxon>Gammaproteobacteria</taxon>
        <taxon>Enterobacterales</taxon>
        <taxon>Erwiniaceae</taxon>
        <taxon>Pantoea</taxon>
    </lineage>
</organism>
<dbReference type="eggNOG" id="COG0840">
    <property type="taxonomic scope" value="Bacteria"/>
</dbReference>
<dbReference type="EMBL" id="CP017581">
    <property type="protein sequence ID" value="ARF50230.1"/>
    <property type="molecule type" value="Genomic_DNA"/>
</dbReference>
<reference evidence="2 3" key="1">
    <citation type="journal article" date="2012" name="Mol. Microbiol.">
        <title>The genetic and structural basis of two distinct terminal side branch residues in stewartan and amylovoran exopolysaccharides and their potential role in host adaptation.</title>
        <authorList>
            <person name="Wang X."/>
            <person name="Yang F."/>
            <person name="von Bodman S.B."/>
        </authorList>
    </citation>
    <scope>NUCLEOTIDE SEQUENCE [LARGE SCALE GENOMIC DNA]</scope>
    <source>
        <strain evidence="2 3">DC283</strain>
    </source>
</reference>
<sequence length="110" mass="12400">MDNAVNNKMYRYNLIQDMRSAARDMSVAVRNIALLSDAKEKQTEWERVQNQKANYLAKREKLVSSMSQNVSAEGKNALENLLAKDDQALNLITMAGQKAMQSDQAATIDY</sequence>
<reference evidence="2" key="2">
    <citation type="submission" date="2012-01" db="EMBL/GenBank/DDBJ databases">
        <authorList>
            <person name="Biehl B.S."/>
            <person name="Ding Y."/>
            <person name="Dugan-Rocha S.P."/>
            <person name="Gibbs R.A."/>
            <person name="Glasner J.D."/>
            <person name="Kovar C."/>
            <person name="Muzny D.M."/>
            <person name="Neeno-Eckwall E.C."/>
            <person name="Perna N.T."/>
            <person name="Qin X."/>
            <person name="von Bodman S.B."/>
            <person name="Weinstock G.M."/>
        </authorList>
    </citation>
    <scope>NUCLEOTIDE SEQUENCE</scope>
    <source>
        <strain evidence="2">DC283</strain>
    </source>
</reference>
<dbReference type="Proteomes" id="UP000192380">
    <property type="component" value="Chromosome"/>
</dbReference>
<proteinExistence type="predicted"/>
<dbReference type="Proteomes" id="UP000005050">
    <property type="component" value="Unassembled WGS sequence"/>
</dbReference>
<keyword evidence="4" id="KW-1185">Reference proteome</keyword>
<evidence type="ECO:0000313" key="4">
    <source>
        <dbReference type="Proteomes" id="UP000192380"/>
    </source>
</evidence>
<protein>
    <submittedName>
        <fullName evidence="2">Uncharacterized protein</fullName>
    </submittedName>
</protein>
<dbReference type="STRING" id="660596.DSJ_13370"/>